<sequence length="108" mass="11811">MALAMVLFIFLFIEYLSAGFLVPFAVTPRFLAIVVAALILGAFATMSRNQESSRTQVIALAVAMVLVIASRFLPTEALTHITQPWLLGYGILALICALVIRRSMTPKK</sequence>
<reference evidence="2 3" key="1">
    <citation type="submission" date="2019-11" db="EMBL/GenBank/DDBJ databases">
        <title>Complete genome sequence of Corynebacterium kalinowskii 1959, a novel Corynebacterium species isolated from soil of a small paddock in Vilsendorf, Germany.</title>
        <authorList>
            <person name="Schaffert L."/>
            <person name="Ruwe M."/>
            <person name="Milse J."/>
            <person name="Hanuschka K."/>
            <person name="Ortseifen V."/>
            <person name="Droste J."/>
            <person name="Brandt D."/>
            <person name="Schlueter L."/>
            <person name="Kutter Y."/>
            <person name="Vinke S."/>
            <person name="Viehoefer P."/>
            <person name="Jacob L."/>
            <person name="Luebke N.-C."/>
            <person name="Schulte-Berndt E."/>
            <person name="Hain C."/>
            <person name="Linder M."/>
            <person name="Schmidt P."/>
            <person name="Wollenschlaeger L."/>
            <person name="Luttermann T."/>
            <person name="Thieme E."/>
            <person name="Hassa J."/>
            <person name="Haak M."/>
            <person name="Wittchen M."/>
            <person name="Mentz A."/>
            <person name="Persicke M."/>
            <person name="Busche T."/>
            <person name="Ruckert C."/>
        </authorList>
    </citation>
    <scope>NUCLEOTIDE SEQUENCE [LARGE SCALE GENOMIC DNA]</scope>
    <source>
        <strain evidence="2 3">2039</strain>
    </source>
</reference>
<accession>A0A6B8WBN5</accession>
<evidence type="ECO:0000256" key="1">
    <source>
        <dbReference type="SAM" id="Phobius"/>
    </source>
</evidence>
<keyword evidence="3" id="KW-1185">Reference proteome</keyword>
<keyword evidence="1" id="KW-0812">Transmembrane</keyword>
<dbReference type="AlphaFoldDB" id="A0A6B8WBN5"/>
<name>A0A6B8WBN5_9CORY</name>
<protein>
    <submittedName>
        <fullName evidence="2">Uncharacterized protein</fullName>
    </submittedName>
</protein>
<dbReference type="KEGG" id="cok:COCCU_07480"/>
<evidence type="ECO:0000313" key="2">
    <source>
        <dbReference type="EMBL" id="QGU07430.1"/>
    </source>
</evidence>
<gene>
    <name evidence="2" type="ORF">COCCU_07480</name>
</gene>
<keyword evidence="1" id="KW-0472">Membrane</keyword>
<organism evidence="2 3">
    <name type="scientific">Corynebacterium occultum</name>
    <dbReference type="NCBI Taxonomy" id="2675219"/>
    <lineage>
        <taxon>Bacteria</taxon>
        <taxon>Bacillati</taxon>
        <taxon>Actinomycetota</taxon>
        <taxon>Actinomycetes</taxon>
        <taxon>Mycobacteriales</taxon>
        <taxon>Corynebacteriaceae</taxon>
        <taxon>Corynebacterium</taxon>
    </lineage>
</organism>
<keyword evidence="1" id="KW-1133">Transmembrane helix</keyword>
<proteinExistence type="predicted"/>
<evidence type="ECO:0000313" key="3">
    <source>
        <dbReference type="Proteomes" id="UP000424462"/>
    </source>
</evidence>
<feature type="transmembrane region" description="Helical" evidence="1">
    <location>
        <begin position="57"/>
        <end position="74"/>
    </location>
</feature>
<feature type="transmembrane region" description="Helical" evidence="1">
    <location>
        <begin position="28"/>
        <end position="45"/>
    </location>
</feature>
<dbReference type="EMBL" id="CP046455">
    <property type="protein sequence ID" value="QGU07430.1"/>
    <property type="molecule type" value="Genomic_DNA"/>
</dbReference>
<dbReference type="Proteomes" id="UP000424462">
    <property type="component" value="Chromosome"/>
</dbReference>
<feature type="transmembrane region" description="Helical" evidence="1">
    <location>
        <begin position="86"/>
        <end position="104"/>
    </location>
</feature>